<dbReference type="EMBL" id="RCHU02000001">
    <property type="protein sequence ID" value="KAL3612290.1"/>
    <property type="molecule type" value="Genomic_DNA"/>
</dbReference>
<proteinExistence type="predicted"/>
<gene>
    <name evidence="1" type="ORF">D5086_003310</name>
</gene>
<name>A0ACC4D474_POPAL</name>
<accession>A0ACC4D474</accession>
<organism evidence="1 2">
    <name type="scientific">Populus alba</name>
    <name type="common">White poplar</name>
    <dbReference type="NCBI Taxonomy" id="43335"/>
    <lineage>
        <taxon>Eukaryota</taxon>
        <taxon>Viridiplantae</taxon>
        <taxon>Streptophyta</taxon>
        <taxon>Embryophyta</taxon>
        <taxon>Tracheophyta</taxon>
        <taxon>Spermatophyta</taxon>
        <taxon>Magnoliopsida</taxon>
        <taxon>eudicotyledons</taxon>
        <taxon>Gunneridae</taxon>
        <taxon>Pentapetalae</taxon>
        <taxon>rosids</taxon>
        <taxon>fabids</taxon>
        <taxon>Malpighiales</taxon>
        <taxon>Salicaceae</taxon>
        <taxon>Saliceae</taxon>
        <taxon>Populus</taxon>
    </lineage>
</organism>
<evidence type="ECO:0000313" key="1">
    <source>
        <dbReference type="EMBL" id="KAL3612290.1"/>
    </source>
</evidence>
<comment type="caution">
    <text evidence="1">The sequence shown here is derived from an EMBL/GenBank/DDBJ whole genome shotgun (WGS) entry which is preliminary data.</text>
</comment>
<dbReference type="Proteomes" id="UP000309997">
    <property type="component" value="Unassembled WGS sequence"/>
</dbReference>
<sequence>MQMDPTKKRKLEDNGIVSSTTDLDSPYKLTPQDARKMMERFTPDQLLDILQNAVVRHPDVLDAYGEIEEGPLGFDKQTGKSKGFALFVYKTAEGAQAALLEPVKMIEGRQLNCKLAIDGKRGRQPGGGQGPGQDGLQGQVQGGNVHGDGGMGMVLQTGYGAPGGYGSYGGAFSSGVPPMGGHQQQHHHPAAPLNASLGGPGLGSQGVGGLSGTGGGSYGPPYGGYGGPGSTGYGGLGGGGAGVGASVGASSSFRLPPSSVGMPTGGYPDPGQYSLSSTNASFPSQHQGASPAPRVPSGGMYPNLPPYY</sequence>
<reference evidence="1 2" key="1">
    <citation type="journal article" date="2024" name="Plant Biotechnol. J.">
        <title>Genome and CRISPR/Cas9 system of a widespread forest tree (Populus alba) in the world.</title>
        <authorList>
            <person name="Liu Y.J."/>
            <person name="Jiang P.F."/>
            <person name="Han X.M."/>
            <person name="Li X.Y."/>
            <person name="Wang H.M."/>
            <person name="Wang Y.J."/>
            <person name="Wang X.X."/>
            <person name="Zeng Q.Y."/>
        </authorList>
    </citation>
    <scope>NUCLEOTIDE SEQUENCE [LARGE SCALE GENOMIC DNA]</scope>
    <source>
        <strain evidence="2">cv. PAL-ZL1</strain>
    </source>
</reference>
<evidence type="ECO:0000313" key="2">
    <source>
        <dbReference type="Proteomes" id="UP000309997"/>
    </source>
</evidence>
<keyword evidence="2" id="KW-1185">Reference proteome</keyword>
<protein>
    <submittedName>
        <fullName evidence="1">Uncharacterized protein</fullName>
    </submittedName>
</protein>